<dbReference type="Proteomes" id="UP000233535">
    <property type="component" value="Unassembled WGS sequence"/>
</dbReference>
<reference evidence="2 3" key="1">
    <citation type="journal article" date="2017" name="Front. Microbiol.">
        <title>Labilibaculum manganireducens gen. nov., sp. nov. and Labilibaculum filiforme sp. nov., Novel Bacteroidetes Isolated from Subsurface Sediments of the Baltic Sea.</title>
        <authorList>
            <person name="Vandieken V."/>
            <person name="Marshall I.P."/>
            <person name="Niemann H."/>
            <person name="Engelen B."/>
            <person name="Cypionka H."/>
        </authorList>
    </citation>
    <scope>NUCLEOTIDE SEQUENCE [LARGE SCALE GENOMIC DNA]</scope>
    <source>
        <strain evidence="2 3">59.16B</strain>
    </source>
</reference>
<dbReference type="EMBL" id="MVDD01000037">
    <property type="protein sequence ID" value="PKQ60189.1"/>
    <property type="molecule type" value="Genomic_DNA"/>
</dbReference>
<evidence type="ECO:0000256" key="1">
    <source>
        <dbReference type="SAM" id="MobiDB-lite"/>
    </source>
</evidence>
<evidence type="ECO:0000313" key="3">
    <source>
        <dbReference type="Proteomes" id="UP000233535"/>
    </source>
</evidence>
<comment type="caution">
    <text evidence="2">The sequence shown here is derived from an EMBL/GenBank/DDBJ whole genome shotgun (WGS) entry which is preliminary data.</text>
</comment>
<accession>A0A2N3HQ63</accession>
<feature type="compositionally biased region" description="Polar residues" evidence="1">
    <location>
        <begin position="1"/>
        <end position="31"/>
    </location>
</feature>
<feature type="region of interest" description="Disordered" evidence="1">
    <location>
        <begin position="1"/>
        <end position="45"/>
    </location>
</feature>
<name>A0A2N3HQ63_9BACT</name>
<proteinExistence type="predicted"/>
<gene>
    <name evidence="2" type="ORF">BZG02_20425</name>
</gene>
<evidence type="ECO:0000313" key="2">
    <source>
        <dbReference type="EMBL" id="PKQ60189.1"/>
    </source>
</evidence>
<keyword evidence="3" id="KW-1185">Reference proteome</keyword>
<sequence length="100" mass="11313">MNNIHASQSYTLPSRSKSRHTNQNLSKSMSAQMHGKIAAPNKTKNSEINERKCLIMNKAQHLTMYIKHLADSANFEVVTPNKICSGLTVQSFEMPNDFIY</sequence>
<dbReference type="AlphaFoldDB" id="A0A2N3HQ63"/>
<protein>
    <submittedName>
        <fullName evidence="2">Uncharacterized protein</fullName>
    </submittedName>
</protein>
<organism evidence="2 3">
    <name type="scientific">Labilibaculum filiforme</name>
    <dbReference type="NCBI Taxonomy" id="1940526"/>
    <lineage>
        <taxon>Bacteria</taxon>
        <taxon>Pseudomonadati</taxon>
        <taxon>Bacteroidota</taxon>
        <taxon>Bacteroidia</taxon>
        <taxon>Marinilabiliales</taxon>
        <taxon>Marinifilaceae</taxon>
        <taxon>Labilibaculum</taxon>
    </lineage>
</organism>